<evidence type="ECO:0000256" key="1">
    <source>
        <dbReference type="SAM" id="MobiDB-lite"/>
    </source>
</evidence>
<feature type="transmembrane region" description="Helical" evidence="2">
    <location>
        <begin position="36"/>
        <end position="57"/>
    </location>
</feature>
<name>A0A5D4JLM0_9ACTN</name>
<accession>A0A5D4JLM0</accession>
<dbReference type="EMBL" id="VSZQ01000016">
    <property type="protein sequence ID" value="TYR65696.1"/>
    <property type="molecule type" value="Genomic_DNA"/>
</dbReference>
<gene>
    <name evidence="3" type="ORF">FY004_05025</name>
</gene>
<evidence type="ECO:0000256" key="2">
    <source>
        <dbReference type="SAM" id="Phobius"/>
    </source>
</evidence>
<dbReference type="AlphaFoldDB" id="A0A5D4JLM0"/>
<protein>
    <submittedName>
        <fullName evidence="3">Uncharacterized protein</fullName>
    </submittedName>
</protein>
<feature type="compositionally biased region" description="Gly residues" evidence="1">
    <location>
        <begin position="187"/>
        <end position="197"/>
    </location>
</feature>
<keyword evidence="2" id="KW-1133">Transmembrane helix</keyword>
<organism evidence="3 4">
    <name type="scientific">Streptomyces parvus</name>
    <dbReference type="NCBI Taxonomy" id="66428"/>
    <lineage>
        <taxon>Bacteria</taxon>
        <taxon>Bacillati</taxon>
        <taxon>Actinomycetota</taxon>
        <taxon>Actinomycetes</taxon>
        <taxon>Kitasatosporales</taxon>
        <taxon>Streptomycetaceae</taxon>
        <taxon>Streptomyces</taxon>
    </lineage>
</organism>
<comment type="caution">
    <text evidence="3">The sequence shown here is derived from an EMBL/GenBank/DDBJ whole genome shotgun (WGS) entry which is preliminary data.</text>
</comment>
<feature type="compositionally biased region" description="Low complexity" evidence="1">
    <location>
        <begin position="198"/>
        <end position="208"/>
    </location>
</feature>
<feature type="region of interest" description="Disordered" evidence="1">
    <location>
        <begin position="1"/>
        <end position="24"/>
    </location>
</feature>
<feature type="transmembrane region" description="Helical" evidence="2">
    <location>
        <begin position="69"/>
        <end position="87"/>
    </location>
</feature>
<evidence type="ECO:0000313" key="4">
    <source>
        <dbReference type="Proteomes" id="UP000323242"/>
    </source>
</evidence>
<dbReference type="GeneID" id="95689439"/>
<keyword evidence="2" id="KW-0472">Membrane</keyword>
<reference evidence="3 4" key="1">
    <citation type="submission" date="2019-08" db="EMBL/GenBank/DDBJ databases">
        <title>Draft genome for granaticin producer strain Streptomyces parvus C05.</title>
        <authorList>
            <person name="Gonzalez-Pimentel J.L."/>
        </authorList>
    </citation>
    <scope>NUCLEOTIDE SEQUENCE [LARGE SCALE GENOMIC DNA]</scope>
    <source>
        <strain evidence="3 4">C05</strain>
    </source>
</reference>
<feature type="transmembrane region" description="Helical" evidence="2">
    <location>
        <begin position="99"/>
        <end position="119"/>
    </location>
</feature>
<feature type="transmembrane region" description="Helical" evidence="2">
    <location>
        <begin position="156"/>
        <end position="175"/>
    </location>
</feature>
<proteinExistence type="predicted"/>
<feature type="transmembrane region" description="Helical" evidence="2">
    <location>
        <begin position="125"/>
        <end position="144"/>
    </location>
</feature>
<dbReference type="RefSeq" id="WP_055643682.1">
    <property type="nucleotide sequence ID" value="NZ_JBIRRC010000041.1"/>
</dbReference>
<evidence type="ECO:0000313" key="3">
    <source>
        <dbReference type="EMBL" id="TYR65696.1"/>
    </source>
</evidence>
<keyword evidence="4" id="KW-1185">Reference proteome</keyword>
<keyword evidence="2" id="KW-0812">Transmembrane</keyword>
<dbReference type="Proteomes" id="UP000323242">
    <property type="component" value="Unassembled WGS sequence"/>
</dbReference>
<feature type="region of interest" description="Disordered" evidence="1">
    <location>
        <begin position="184"/>
        <end position="240"/>
    </location>
</feature>
<sequence>MPTSQLADRPATLEGPAQRPGRAALRKARSRKSALLARYLGYVGYFVGAGLISGAVVHHPLDPTRYTRIAGYGVLVFLAATVLNEFVLARHKPALPRMLVVIGASLLLSFGIGMLSGGLQHFEDFPARAAVLIPAGIALSFLAYVIKDEGTSWRRVFGLAGLSVLMVVLISFFGLRQLASALSEQPGAGGHSHGGGTEPQSEEQQSQPDRPGPAGSPEGSVSPAAGETPAESGIDDGHSH</sequence>